<reference evidence="4 5" key="1">
    <citation type="submission" date="2020-07" db="EMBL/GenBank/DDBJ databases">
        <title>Electron transfer.</title>
        <authorList>
            <person name="Huang L."/>
            <person name="Liu X."/>
            <person name="Zhou S."/>
        </authorList>
    </citation>
    <scope>NUCLEOTIDE SEQUENCE [LARGE SCALE GENOMIC DNA]</scope>
    <source>
        <strain evidence="4 5">Lx1</strain>
    </source>
</reference>
<feature type="DNA-binding region" description="H-T-H motif" evidence="2">
    <location>
        <begin position="29"/>
        <end position="48"/>
    </location>
</feature>
<evidence type="ECO:0000313" key="5">
    <source>
        <dbReference type="Proteomes" id="UP000512286"/>
    </source>
</evidence>
<evidence type="ECO:0000256" key="1">
    <source>
        <dbReference type="ARBA" id="ARBA00023125"/>
    </source>
</evidence>
<dbReference type="EMBL" id="CP059378">
    <property type="protein sequence ID" value="QLY80764.1"/>
    <property type="molecule type" value="Genomic_DNA"/>
</dbReference>
<protein>
    <submittedName>
        <fullName evidence="4">TetR/AcrR family transcriptional regulator</fullName>
    </submittedName>
</protein>
<proteinExistence type="predicted"/>
<dbReference type="PANTHER" id="PTHR43479:SF11">
    <property type="entry name" value="ACREF_ENVCD OPERON REPRESSOR-RELATED"/>
    <property type="match status" value="1"/>
</dbReference>
<feature type="domain" description="HTH tetR-type" evidence="3">
    <location>
        <begin position="6"/>
        <end position="66"/>
    </location>
</feature>
<dbReference type="RefSeq" id="WP_181602535.1">
    <property type="nucleotide sequence ID" value="NZ_CP059378.1"/>
</dbReference>
<dbReference type="InterPro" id="IPR023772">
    <property type="entry name" value="DNA-bd_HTH_TetR-type_CS"/>
</dbReference>
<evidence type="ECO:0000256" key="2">
    <source>
        <dbReference type="PROSITE-ProRule" id="PRU00335"/>
    </source>
</evidence>
<evidence type="ECO:0000259" key="3">
    <source>
        <dbReference type="PROSITE" id="PS50977"/>
    </source>
</evidence>
<dbReference type="SUPFAM" id="SSF46689">
    <property type="entry name" value="Homeodomain-like"/>
    <property type="match status" value="1"/>
</dbReference>
<gene>
    <name evidence="4" type="ORF">HZF06_04015</name>
</gene>
<keyword evidence="1 2" id="KW-0238">DNA-binding</keyword>
<dbReference type="InterPro" id="IPR009057">
    <property type="entry name" value="Homeodomain-like_sf"/>
</dbReference>
<dbReference type="AlphaFoldDB" id="A0A7D7AEY7"/>
<evidence type="ECO:0000313" key="4">
    <source>
        <dbReference type="EMBL" id="QLY80764.1"/>
    </source>
</evidence>
<dbReference type="Pfam" id="PF00440">
    <property type="entry name" value="TetR_N"/>
    <property type="match status" value="1"/>
</dbReference>
<organism evidence="4 5">
    <name type="scientific">Clostridium intestinale</name>
    <dbReference type="NCBI Taxonomy" id="36845"/>
    <lineage>
        <taxon>Bacteria</taxon>
        <taxon>Bacillati</taxon>
        <taxon>Bacillota</taxon>
        <taxon>Clostridia</taxon>
        <taxon>Eubacteriales</taxon>
        <taxon>Clostridiaceae</taxon>
        <taxon>Clostridium</taxon>
    </lineage>
</organism>
<dbReference type="Proteomes" id="UP000512286">
    <property type="component" value="Chromosome"/>
</dbReference>
<dbReference type="KEGG" id="cint:HZF06_04015"/>
<dbReference type="Gene3D" id="1.10.357.10">
    <property type="entry name" value="Tetracycline Repressor, domain 2"/>
    <property type="match status" value="1"/>
</dbReference>
<dbReference type="PRINTS" id="PR00455">
    <property type="entry name" value="HTHTETR"/>
</dbReference>
<dbReference type="InterPro" id="IPR001647">
    <property type="entry name" value="HTH_TetR"/>
</dbReference>
<dbReference type="PANTHER" id="PTHR43479">
    <property type="entry name" value="ACREF/ENVCD OPERON REPRESSOR-RELATED"/>
    <property type="match status" value="1"/>
</dbReference>
<dbReference type="InterPro" id="IPR050624">
    <property type="entry name" value="HTH-type_Tx_Regulator"/>
</dbReference>
<name>A0A7D7AEY7_9CLOT</name>
<dbReference type="PROSITE" id="PS01081">
    <property type="entry name" value="HTH_TETR_1"/>
    <property type="match status" value="1"/>
</dbReference>
<dbReference type="PROSITE" id="PS50977">
    <property type="entry name" value="HTH_TETR_2"/>
    <property type="match status" value="1"/>
</dbReference>
<accession>A0A7D7AEY7</accession>
<sequence>MQYLKEDVRDAILGAAMKEFREKSFLEASMRSIAKTSGVTVGNIYRYFKNKDDLFNYIMDPVWNEVTKLIRIDFLSHDSDFQIPEIVSAITDIYRKYAVELYILLNNSRGSKYENVKQGLVDLIYKRSCSELLPAINSENKELHDQFILKVTSNLIVNGFFLIVEEVGSDMERINELSHQLLNIMIKDIHKRI</sequence>
<dbReference type="GO" id="GO:0003677">
    <property type="term" value="F:DNA binding"/>
    <property type="evidence" value="ECO:0007669"/>
    <property type="project" value="UniProtKB-UniRule"/>
</dbReference>